<gene>
    <name evidence="2" type="ORF">Esi_0238_0028</name>
</gene>
<dbReference type="AlphaFoldDB" id="D7FSR1"/>
<dbReference type="OrthoDB" id="202443at2759"/>
<evidence type="ECO:0000313" key="2">
    <source>
        <dbReference type="EMBL" id="CBJ31202.1"/>
    </source>
</evidence>
<proteinExistence type="predicted"/>
<feature type="compositionally biased region" description="Polar residues" evidence="1">
    <location>
        <begin position="272"/>
        <end position="281"/>
    </location>
</feature>
<name>D7FSR1_ECTSI</name>
<dbReference type="EMBL" id="FN649734">
    <property type="protein sequence ID" value="CBJ31202.1"/>
    <property type="molecule type" value="Genomic_DNA"/>
</dbReference>
<dbReference type="eggNOG" id="KOG2793">
    <property type="taxonomic scope" value="Eukaryota"/>
</dbReference>
<feature type="region of interest" description="Disordered" evidence="1">
    <location>
        <begin position="51"/>
        <end position="281"/>
    </location>
</feature>
<feature type="compositionally biased region" description="Basic and acidic residues" evidence="1">
    <location>
        <begin position="104"/>
        <end position="137"/>
    </location>
</feature>
<feature type="compositionally biased region" description="Basic and acidic residues" evidence="1">
    <location>
        <begin position="12"/>
        <end position="22"/>
    </location>
</feature>
<keyword evidence="3" id="KW-1185">Reference proteome</keyword>
<evidence type="ECO:0000313" key="3">
    <source>
        <dbReference type="Proteomes" id="UP000002630"/>
    </source>
</evidence>
<reference evidence="2 3" key="1">
    <citation type="journal article" date="2010" name="Nature">
        <title>The Ectocarpus genome and the independent evolution of multicellularity in brown algae.</title>
        <authorList>
            <person name="Cock J.M."/>
            <person name="Sterck L."/>
            <person name="Rouze P."/>
            <person name="Scornet D."/>
            <person name="Allen A.E."/>
            <person name="Amoutzias G."/>
            <person name="Anthouard V."/>
            <person name="Artiguenave F."/>
            <person name="Aury J.M."/>
            <person name="Badger J.H."/>
            <person name="Beszteri B."/>
            <person name="Billiau K."/>
            <person name="Bonnet E."/>
            <person name="Bothwell J.H."/>
            <person name="Bowler C."/>
            <person name="Boyen C."/>
            <person name="Brownlee C."/>
            <person name="Carrano C.J."/>
            <person name="Charrier B."/>
            <person name="Cho G.Y."/>
            <person name="Coelho S.M."/>
            <person name="Collen J."/>
            <person name="Corre E."/>
            <person name="Da Silva C."/>
            <person name="Delage L."/>
            <person name="Delaroque N."/>
            <person name="Dittami S.M."/>
            <person name="Doulbeau S."/>
            <person name="Elias M."/>
            <person name="Farnham G."/>
            <person name="Gachon C.M."/>
            <person name="Gschloessl B."/>
            <person name="Heesch S."/>
            <person name="Jabbari K."/>
            <person name="Jubin C."/>
            <person name="Kawai H."/>
            <person name="Kimura K."/>
            <person name="Kloareg B."/>
            <person name="Kupper F.C."/>
            <person name="Lang D."/>
            <person name="Le Bail A."/>
            <person name="Leblanc C."/>
            <person name="Lerouge P."/>
            <person name="Lohr M."/>
            <person name="Lopez P.J."/>
            <person name="Martens C."/>
            <person name="Maumus F."/>
            <person name="Michel G."/>
            <person name="Miranda-Saavedra D."/>
            <person name="Morales J."/>
            <person name="Moreau H."/>
            <person name="Motomura T."/>
            <person name="Nagasato C."/>
            <person name="Napoli C.A."/>
            <person name="Nelson D.R."/>
            <person name="Nyvall-Collen P."/>
            <person name="Peters A.F."/>
            <person name="Pommier C."/>
            <person name="Potin P."/>
            <person name="Poulain J."/>
            <person name="Quesneville H."/>
            <person name="Read B."/>
            <person name="Rensing S.A."/>
            <person name="Ritter A."/>
            <person name="Rousvoal S."/>
            <person name="Samanta M."/>
            <person name="Samson G."/>
            <person name="Schroeder D.C."/>
            <person name="Segurens B."/>
            <person name="Strittmatter M."/>
            <person name="Tonon T."/>
            <person name="Tregear J.W."/>
            <person name="Valentin K."/>
            <person name="von Dassow P."/>
            <person name="Yamagishi T."/>
            <person name="Van de Peer Y."/>
            <person name="Wincker P."/>
        </authorList>
    </citation>
    <scope>NUCLEOTIDE SEQUENCE [LARGE SCALE GENOMIC DNA]</scope>
    <source>
        <strain evidence="3">Ec32 / CCAP1310/4</strain>
    </source>
</reference>
<feature type="region of interest" description="Disordered" evidence="1">
    <location>
        <begin position="1"/>
        <end position="22"/>
    </location>
</feature>
<organism evidence="2 3">
    <name type="scientific">Ectocarpus siliculosus</name>
    <name type="common">Brown alga</name>
    <name type="synonym">Conferva siliculosa</name>
    <dbReference type="NCBI Taxonomy" id="2880"/>
    <lineage>
        <taxon>Eukaryota</taxon>
        <taxon>Sar</taxon>
        <taxon>Stramenopiles</taxon>
        <taxon>Ochrophyta</taxon>
        <taxon>PX clade</taxon>
        <taxon>Phaeophyceae</taxon>
        <taxon>Ectocarpales</taxon>
        <taxon>Ectocarpaceae</taxon>
        <taxon>Ectocarpus</taxon>
    </lineage>
</organism>
<feature type="compositionally biased region" description="Gly residues" evidence="1">
    <location>
        <begin position="165"/>
        <end position="177"/>
    </location>
</feature>
<accession>D7FSR1</accession>
<feature type="compositionally biased region" description="Basic and acidic residues" evidence="1">
    <location>
        <begin position="252"/>
        <end position="267"/>
    </location>
</feature>
<feature type="compositionally biased region" description="Basic residues" evidence="1">
    <location>
        <begin position="179"/>
        <end position="220"/>
    </location>
</feature>
<dbReference type="InParanoid" id="D7FSR1"/>
<sequence length="281" mass="31531">MADSKKKSRKERQRELRMLEKDISGGKSVIDYGKVNERHMDDKRFERELKHKEVLQKQADQGASKESEQAPSATYDAFMRMQTGQETRTIADKINDPNRVSWEQFRKDNADKLDIPGADRKKMVEYRAQLDKERESALAKGRNRPKRKLGVSSSESEGEGDDRNGGGGSDSEDGGGSSSRRKKHKSKKDKKSKKSSKHKSRRKGSSSKKSSKKSSKRRKGGGGDSGDSSDSDTDAESEESRKRRRKDKKSKKKEEKEPEAKGADPRRLSAFLQGSSGSDSD</sequence>
<evidence type="ECO:0000256" key="1">
    <source>
        <dbReference type="SAM" id="MobiDB-lite"/>
    </source>
</evidence>
<feature type="compositionally biased region" description="Basic residues" evidence="1">
    <location>
        <begin position="242"/>
        <end position="251"/>
    </location>
</feature>
<dbReference type="OMA" id="METESVX"/>
<protein>
    <submittedName>
        <fullName evidence="2">Uncharacterized protein</fullName>
    </submittedName>
</protein>
<dbReference type="Proteomes" id="UP000002630">
    <property type="component" value="Linkage Group LG09"/>
</dbReference>
<feature type="compositionally biased region" description="Basic residues" evidence="1">
    <location>
        <begin position="1"/>
        <end position="11"/>
    </location>
</feature>
<dbReference type="EMBL" id="FN648418">
    <property type="protein sequence ID" value="CBJ31202.1"/>
    <property type="molecule type" value="Genomic_DNA"/>
</dbReference>
<feature type="compositionally biased region" description="Acidic residues" evidence="1">
    <location>
        <begin position="227"/>
        <end position="237"/>
    </location>
</feature>